<evidence type="ECO:0000313" key="2">
    <source>
        <dbReference type="Proteomes" id="UP000006173"/>
    </source>
</evidence>
<protein>
    <submittedName>
        <fullName evidence="1">Uncharacterized protein</fullName>
    </submittedName>
</protein>
<reference evidence="1 2" key="1">
    <citation type="journal article" date="2012" name="J. Bacteriol.">
        <title>Complete Genome Sequence of the Probiotic Bacterium Bifidobacterium bifidum Strain BGN4.</title>
        <authorList>
            <person name="Yu D.S."/>
            <person name="Jeong H."/>
            <person name="Lee D.H."/>
            <person name="Kwon S.K."/>
            <person name="Song J.Y."/>
            <person name="Kim B.K."/>
            <person name="Park M.S."/>
            <person name="Ji G.E."/>
            <person name="Oh T.K."/>
            <person name="Kim J.F."/>
        </authorList>
    </citation>
    <scope>NUCLEOTIDE SEQUENCE [LARGE SCALE GENOMIC DNA]</scope>
    <source>
        <strain evidence="1 2">BGN4</strain>
    </source>
</reference>
<proteinExistence type="predicted"/>
<gene>
    <name evidence="1" type="ORF">BBB_0545</name>
</gene>
<dbReference type="EMBL" id="CP001361">
    <property type="protein sequence ID" value="AFL04139.1"/>
    <property type="molecule type" value="Genomic_DNA"/>
</dbReference>
<organism evidence="1 2">
    <name type="scientific">Bifidobacterium bifidum BGN4</name>
    <dbReference type="NCBI Taxonomy" id="484020"/>
    <lineage>
        <taxon>Bacteria</taxon>
        <taxon>Bacillati</taxon>
        <taxon>Actinomycetota</taxon>
        <taxon>Actinomycetes</taxon>
        <taxon>Bifidobacteriales</taxon>
        <taxon>Bifidobacteriaceae</taxon>
        <taxon>Bifidobacterium</taxon>
    </lineage>
</organism>
<accession>I3WGX6</accession>
<dbReference type="HOGENOM" id="CLU_3285604_0_0_11"/>
<sequence>MCNLLVLFILQRFGHPVVISDQPCRHAILAFPVTCASAIC</sequence>
<dbReference type="AlphaFoldDB" id="I3WGX6"/>
<dbReference type="Proteomes" id="UP000006173">
    <property type="component" value="Chromosome"/>
</dbReference>
<name>I3WGX6_BIFBI</name>
<dbReference type="KEGG" id="bbf:BBB_0545"/>
<evidence type="ECO:0000313" key="1">
    <source>
        <dbReference type="EMBL" id="AFL04139.1"/>
    </source>
</evidence>